<name>A0A1G7Q8A0_9GAMM</name>
<dbReference type="PANTHER" id="PTHR47506">
    <property type="entry name" value="TRANSCRIPTIONAL REGULATORY PROTEIN"/>
    <property type="match status" value="1"/>
</dbReference>
<accession>A0A1G7Q8A0</accession>
<sequence length="224" mass="24900">MLLDAWSKLFPMTKTTAIRRRGRPPRVPRDNPDTREALIRSGLEVLTEQGFRAAGIDGILKRVGVPKGSFYHYFASKEAFGRAVLEQYAAFFARKLDRHLCDASLPPLSRIEAFAEDAKEGMARHGFRRGCLVGNLGQEVGLLPDSYRAALEQVLGDWQQRLAVCLDEARTSGVLAPDADCDALADYFWIGWEGAVMRAKLKESAAPLDTFLAAFMAGLPRRRD</sequence>
<dbReference type="AlphaFoldDB" id="A0A1G7Q8A0"/>
<dbReference type="Gene3D" id="1.10.357.10">
    <property type="entry name" value="Tetracycline Repressor, domain 2"/>
    <property type="match status" value="1"/>
</dbReference>
<reference evidence="6 7" key="1">
    <citation type="submission" date="2016-10" db="EMBL/GenBank/DDBJ databases">
        <authorList>
            <person name="de Groot N.N."/>
        </authorList>
    </citation>
    <scope>NUCLEOTIDE SEQUENCE [LARGE SCALE GENOMIC DNA]</scope>
    <source>
        <strain evidence="6 7">BH539</strain>
    </source>
</reference>
<dbReference type="PROSITE" id="PS50977">
    <property type="entry name" value="HTH_TETR_2"/>
    <property type="match status" value="1"/>
</dbReference>
<keyword evidence="2 4" id="KW-0238">DNA-binding</keyword>
<dbReference type="PANTHER" id="PTHR47506:SF6">
    <property type="entry name" value="HTH-TYPE TRANSCRIPTIONAL REPRESSOR NEMR"/>
    <property type="match status" value="1"/>
</dbReference>
<dbReference type="Pfam" id="PF16925">
    <property type="entry name" value="TetR_C_13"/>
    <property type="match status" value="1"/>
</dbReference>
<evidence type="ECO:0000313" key="7">
    <source>
        <dbReference type="Proteomes" id="UP000198641"/>
    </source>
</evidence>
<protein>
    <submittedName>
        <fullName evidence="6">Transcriptional regulator, TetR family</fullName>
    </submittedName>
</protein>
<dbReference type="PRINTS" id="PR00455">
    <property type="entry name" value="HTHTETR"/>
</dbReference>
<dbReference type="STRING" id="284577.SAMN05216571_103137"/>
<dbReference type="InterPro" id="IPR011075">
    <property type="entry name" value="TetR_C"/>
</dbReference>
<dbReference type="Pfam" id="PF00440">
    <property type="entry name" value="TetR_N"/>
    <property type="match status" value="1"/>
</dbReference>
<dbReference type="InterPro" id="IPR001647">
    <property type="entry name" value="HTH_TetR"/>
</dbReference>
<evidence type="ECO:0000256" key="3">
    <source>
        <dbReference type="ARBA" id="ARBA00023163"/>
    </source>
</evidence>
<keyword evidence="7" id="KW-1185">Reference proteome</keyword>
<dbReference type="InterPro" id="IPR036271">
    <property type="entry name" value="Tet_transcr_reg_TetR-rel_C_sf"/>
</dbReference>
<dbReference type="InterPro" id="IPR009057">
    <property type="entry name" value="Homeodomain-like_sf"/>
</dbReference>
<keyword evidence="3" id="KW-0804">Transcription</keyword>
<evidence type="ECO:0000256" key="2">
    <source>
        <dbReference type="ARBA" id="ARBA00023125"/>
    </source>
</evidence>
<dbReference type="Proteomes" id="UP000198641">
    <property type="component" value="Unassembled WGS sequence"/>
</dbReference>
<feature type="domain" description="HTH tetR-type" evidence="5">
    <location>
        <begin position="32"/>
        <end position="92"/>
    </location>
</feature>
<evidence type="ECO:0000256" key="1">
    <source>
        <dbReference type="ARBA" id="ARBA00023015"/>
    </source>
</evidence>
<dbReference type="SUPFAM" id="SSF48498">
    <property type="entry name" value="Tetracyclin repressor-like, C-terminal domain"/>
    <property type="match status" value="1"/>
</dbReference>
<gene>
    <name evidence="6" type="ORF">SAMN05216571_103137</name>
</gene>
<dbReference type="GO" id="GO:0003677">
    <property type="term" value="F:DNA binding"/>
    <property type="evidence" value="ECO:0007669"/>
    <property type="project" value="UniProtKB-UniRule"/>
</dbReference>
<evidence type="ECO:0000256" key="4">
    <source>
        <dbReference type="PROSITE-ProRule" id="PRU00335"/>
    </source>
</evidence>
<feature type="DNA-binding region" description="H-T-H motif" evidence="4">
    <location>
        <begin position="55"/>
        <end position="74"/>
    </location>
</feature>
<proteinExistence type="predicted"/>
<dbReference type="EMBL" id="FNCI01000003">
    <property type="protein sequence ID" value="SDF94688.1"/>
    <property type="molecule type" value="Genomic_DNA"/>
</dbReference>
<evidence type="ECO:0000259" key="5">
    <source>
        <dbReference type="PROSITE" id="PS50977"/>
    </source>
</evidence>
<keyword evidence="1" id="KW-0805">Transcription regulation</keyword>
<dbReference type="SUPFAM" id="SSF46689">
    <property type="entry name" value="Homeodomain-like"/>
    <property type="match status" value="1"/>
</dbReference>
<organism evidence="6 7">
    <name type="scientific">Onishia taeanensis</name>
    <dbReference type="NCBI Taxonomy" id="284577"/>
    <lineage>
        <taxon>Bacteria</taxon>
        <taxon>Pseudomonadati</taxon>
        <taxon>Pseudomonadota</taxon>
        <taxon>Gammaproteobacteria</taxon>
        <taxon>Oceanospirillales</taxon>
        <taxon>Halomonadaceae</taxon>
        <taxon>Onishia</taxon>
    </lineage>
</organism>
<evidence type="ECO:0000313" key="6">
    <source>
        <dbReference type="EMBL" id="SDF94688.1"/>
    </source>
</evidence>